<proteinExistence type="predicted"/>
<evidence type="ECO:0000256" key="1">
    <source>
        <dbReference type="SAM" id="MobiDB-lite"/>
    </source>
</evidence>
<accession>A0A0W8F4U6</accession>
<feature type="region of interest" description="Disordered" evidence="1">
    <location>
        <begin position="17"/>
        <end position="43"/>
    </location>
</feature>
<reference evidence="2" key="1">
    <citation type="journal article" date="2015" name="Proc. Natl. Acad. Sci. U.S.A.">
        <title>Networks of energetic and metabolic interactions define dynamics in microbial communities.</title>
        <authorList>
            <person name="Embree M."/>
            <person name="Liu J.K."/>
            <person name="Al-Bassam M.M."/>
            <person name="Zengler K."/>
        </authorList>
    </citation>
    <scope>NUCLEOTIDE SEQUENCE</scope>
</reference>
<organism evidence="2">
    <name type="scientific">hydrocarbon metagenome</name>
    <dbReference type="NCBI Taxonomy" id="938273"/>
    <lineage>
        <taxon>unclassified sequences</taxon>
        <taxon>metagenomes</taxon>
        <taxon>ecological metagenomes</taxon>
    </lineage>
</organism>
<gene>
    <name evidence="2" type="ORF">ASZ90_014392</name>
</gene>
<evidence type="ECO:0000313" key="2">
    <source>
        <dbReference type="EMBL" id="KUG15884.1"/>
    </source>
</evidence>
<dbReference type="AlphaFoldDB" id="A0A0W8F4U6"/>
<sequence>MIKSEAFIMGDHNSAVGSILQHPSSQDDDTTLDADETQSVLYG</sequence>
<dbReference type="EMBL" id="LNQE01001520">
    <property type="protein sequence ID" value="KUG15884.1"/>
    <property type="molecule type" value="Genomic_DNA"/>
</dbReference>
<feature type="compositionally biased region" description="Acidic residues" evidence="1">
    <location>
        <begin position="26"/>
        <end position="36"/>
    </location>
</feature>
<comment type="caution">
    <text evidence="2">The sequence shown here is derived from an EMBL/GenBank/DDBJ whole genome shotgun (WGS) entry which is preliminary data.</text>
</comment>
<protein>
    <submittedName>
        <fullName evidence="2">Uncharacterized protein</fullName>
    </submittedName>
</protein>
<name>A0A0W8F4U6_9ZZZZ</name>